<dbReference type="Proteomes" id="UP000053235">
    <property type="component" value="Unassembled WGS sequence"/>
</dbReference>
<feature type="domain" description="Rcc01698-like C-terminal" evidence="3">
    <location>
        <begin position="1038"/>
        <end position="1137"/>
    </location>
</feature>
<evidence type="ECO:0000313" key="4">
    <source>
        <dbReference type="EMBL" id="CTQ67413.1"/>
    </source>
</evidence>
<evidence type="ECO:0000259" key="1">
    <source>
        <dbReference type="Pfam" id="PF13547"/>
    </source>
</evidence>
<sequence>MATLVLAAAGKAAGAAFGLGGFGGVIGKAAGSLAGNLIDQSLFGGGASRDIEGSRLADLSVQSSSEGASIPKVYGRVRLSGQLIWATNFEEVVTTEEQGGKAGGSRSTATVTSYSYFANFAVGLCEGKIARVGRIWADGKELDTRQITFRLYYGSDDQMPDPLIAALQETAPAYRGTAYVVFERLDLEPFGNRLPQLSFEVIRPVEPLENQVRAITIIPGAGEFAYAPGVVSEVLGPGEQRPINRHMVASASDWNESIEELLALCPNLKRVALVVAWFGDDLRAGSCTVRPKVEANGTVTVGDVWRVAGLERDEADEVSRIDGRPAYGGTPSDSSVIAAIQDLKARGLEVLLYPFIMMDVPPGNGLPDPYGDTEQAPYPWRGRIVPVGPVAADVASFTGTASAAHFSVSGGTVTYNGPDEWSFRRHILHCAALAKAAGGVESVLVGTEMRGLSRAHAGGGSYPFADQLRLLASDVRALVGSNVKISYAADWSEYGAHQVSDTELRFPLDTVWASPEIDYIGIDNYLPLSDLRDDGDPGGGFSGYDLANLRGGIKGGEYYDWYYASSADRATGTRTAITDGAYNKPWVFRTKDIWSFWQNPHYERVGGVEDAAPTGWVPQSKPVRFTELGFPAIDRSANQPNVFVDPKSSESAFPYFSRGFRDDVSQRRALEASLSWWSNSHPEFEAGDNPVSQVYDGPMVDPDGIYLWTWDARPFPAFPMFSNVWADGGNWRLGHWLSGRLGGISIQGLCKAVLADYGISDEDVKVFGLAGSLDGYTLSGPVSARDVLEPVLTAFSGQASDRGTHLELSTVLPETVTTLHADGLADPGAENSLLSRTRAQASELSAEVRFGADDPVSDFRRRVSASRRLEGGSRQVETQILPACSMPEPLSIAADRRLHRIWSERERLSFAVGPDRIDLEPGDVIALSGTPTATFNPPLTVRVTSIEDTGIRRIEAVRITAELSPAAGGPDAPGGGYQNSDLSPPYVVFLDLPKLTAGDPDDAVRLAAYAKPWPGGLTVMRSASEAGFAAIMSIPAPASIGTLTAPLAPGPMWVFDRANALEVTLLDGQLQSRTEADVLAGANAMAVRCQSGGWEILQFATAELIAPKTYRLSTLLRGQRGTETDMLSGAALGADVVLLAEDRTPLVPISSDQSGLCLNYRIVPEGRALDDPAAVTASHASTQRAARPLAPVHLKARRTGGGIVLSWIRQTRDSGLSWEQAEVPLGEAFEAYEIDILTDQGAVLRTLTSDNSTVLYPGAEELADFGGTLGEIHFAVAQLSQRTGRGYERKAVRHV</sequence>
<proteinExistence type="predicted"/>
<organism evidence="4 5">
    <name type="scientific">Roseibium alexandrii</name>
    <dbReference type="NCBI Taxonomy" id="388408"/>
    <lineage>
        <taxon>Bacteria</taxon>
        <taxon>Pseudomonadati</taxon>
        <taxon>Pseudomonadota</taxon>
        <taxon>Alphaproteobacteria</taxon>
        <taxon>Hyphomicrobiales</taxon>
        <taxon>Stappiaceae</taxon>
        <taxon>Roseibium</taxon>
    </lineage>
</organism>
<name>A0A0M7A0R3_9HYPH</name>
<dbReference type="CDD" id="cd19607">
    <property type="entry name" value="GTA_TIM-barrel-like"/>
    <property type="match status" value="1"/>
</dbReference>
<protein>
    <recommendedName>
        <fullName evidence="6">Tail protein</fullName>
    </recommendedName>
</protein>
<dbReference type="OrthoDB" id="8445115at2"/>
<evidence type="ECO:0000259" key="3">
    <source>
        <dbReference type="Pfam" id="PF23666"/>
    </source>
</evidence>
<dbReference type="InterPro" id="IPR032876">
    <property type="entry name" value="J_dom"/>
</dbReference>
<dbReference type="Pfam" id="PF13547">
    <property type="entry name" value="GTA_TIM"/>
    <property type="match status" value="1"/>
</dbReference>
<dbReference type="Gene3D" id="3.20.20.80">
    <property type="entry name" value="Glycosidases"/>
    <property type="match status" value="1"/>
</dbReference>
<feature type="domain" description="GTA TIM-barrel-like" evidence="1">
    <location>
        <begin position="421"/>
        <end position="719"/>
    </location>
</feature>
<dbReference type="Pfam" id="PF13550">
    <property type="entry name" value="Phage-tail_3"/>
    <property type="match status" value="1"/>
</dbReference>
<dbReference type="EMBL" id="CXWD01000004">
    <property type="protein sequence ID" value="CTQ67413.1"/>
    <property type="molecule type" value="Genomic_DNA"/>
</dbReference>
<evidence type="ECO:0008006" key="6">
    <source>
        <dbReference type="Google" id="ProtNLM"/>
    </source>
</evidence>
<accession>A0A0M7A0R3</accession>
<feature type="domain" description="Tip attachment protein J" evidence="2">
    <location>
        <begin position="781"/>
        <end position="947"/>
    </location>
</feature>
<keyword evidence="5" id="KW-1185">Reference proteome</keyword>
<dbReference type="RefSeq" id="WP_055671182.1">
    <property type="nucleotide sequence ID" value="NZ_CXWD01000004.1"/>
</dbReference>
<dbReference type="Pfam" id="PF23666">
    <property type="entry name" value="Rcc01698_C"/>
    <property type="match status" value="1"/>
</dbReference>
<evidence type="ECO:0000259" key="2">
    <source>
        <dbReference type="Pfam" id="PF13550"/>
    </source>
</evidence>
<dbReference type="InterPro" id="IPR056490">
    <property type="entry name" value="Rcc01698_C"/>
</dbReference>
<dbReference type="STRING" id="388408.LAX5112_01378"/>
<evidence type="ECO:0000313" key="5">
    <source>
        <dbReference type="Proteomes" id="UP000053235"/>
    </source>
</evidence>
<reference evidence="5" key="1">
    <citation type="submission" date="2015-07" db="EMBL/GenBank/DDBJ databases">
        <authorList>
            <person name="Rodrigo-Torres Lidia"/>
            <person name="Arahal R.David."/>
        </authorList>
    </citation>
    <scope>NUCLEOTIDE SEQUENCE [LARGE SCALE GENOMIC DNA]</scope>
    <source>
        <strain evidence="5">CECT 5112</strain>
    </source>
</reference>
<dbReference type="InterPro" id="IPR025195">
    <property type="entry name" value="GTA_TIM_dom"/>
</dbReference>
<gene>
    <name evidence="4" type="ORF">LAX5112_01378</name>
</gene>